<feature type="non-terminal residue" evidence="9">
    <location>
        <position position="191"/>
    </location>
</feature>
<evidence type="ECO:0000259" key="8">
    <source>
        <dbReference type="PROSITE" id="PS51194"/>
    </source>
</evidence>
<proteinExistence type="inferred from homology"/>
<keyword evidence="9" id="KW-0378">Hydrolase</keyword>
<evidence type="ECO:0000313" key="9">
    <source>
        <dbReference type="EMBL" id="KAF9920452.1"/>
    </source>
</evidence>
<feature type="domain" description="Helicase C-terminal" evidence="8">
    <location>
        <begin position="1"/>
        <end position="152"/>
    </location>
</feature>
<keyword evidence="9" id="KW-0347">Helicase</keyword>
<dbReference type="GO" id="GO:0005634">
    <property type="term" value="C:nucleus"/>
    <property type="evidence" value="ECO:0007669"/>
    <property type="project" value="TreeGrafter"/>
</dbReference>
<dbReference type="EC" id="5.6.2.4" evidence="6"/>
<dbReference type="OrthoDB" id="10261556at2759"/>
<dbReference type="InterPro" id="IPR027417">
    <property type="entry name" value="P-loop_NTPase"/>
</dbReference>
<reference evidence="9" key="1">
    <citation type="journal article" date="2020" name="Fungal Divers.">
        <title>Resolving the Mortierellaceae phylogeny through synthesis of multi-gene phylogenetics and phylogenomics.</title>
        <authorList>
            <person name="Vandepol N."/>
            <person name="Liber J."/>
            <person name="Desiro A."/>
            <person name="Na H."/>
            <person name="Kennedy M."/>
            <person name="Barry K."/>
            <person name="Grigoriev I.V."/>
            <person name="Miller A.N."/>
            <person name="O'Donnell K."/>
            <person name="Stajich J.E."/>
            <person name="Bonito G."/>
        </authorList>
    </citation>
    <scope>NUCLEOTIDE SEQUENCE</scope>
    <source>
        <strain evidence="9">MES-2147</strain>
    </source>
</reference>
<dbReference type="GO" id="GO:0000724">
    <property type="term" value="P:double-strand break repair via homologous recombination"/>
    <property type="evidence" value="ECO:0007669"/>
    <property type="project" value="TreeGrafter"/>
</dbReference>
<organism evidence="9 10">
    <name type="scientific">Modicella reniformis</name>
    <dbReference type="NCBI Taxonomy" id="1440133"/>
    <lineage>
        <taxon>Eukaryota</taxon>
        <taxon>Fungi</taxon>
        <taxon>Fungi incertae sedis</taxon>
        <taxon>Mucoromycota</taxon>
        <taxon>Mortierellomycotina</taxon>
        <taxon>Mortierellomycetes</taxon>
        <taxon>Mortierellales</taxon>
        <taxon>Mortierellaceae</taxon>
        <taxon>Modicella</taxon>
    </lineage>
</organism>
<dbReference type="GO" id="GO:0003677">
    <property type="term" value="F:DNA binding"/>
    <property type="evidence" value="ECO:0007669"/>
    <property type="project" value="UniProtKB-KW"/>
</dbReference>
<keyword evidence="9" id="KW-0067">ATP-binding</keyword>
<feature type="region of interest" description="Disordered" evidence="7">
    <location>
        <begin position="163"/>
        <end position="191"/>
    </location>
</feature>
<keyword evidence="4" id="KW-0539">Nucleus</keyword>
<dbReference type="PANTHER" id="PTHR13710:SF153">
    <property type="entry name" value="RECQ-LIKE DNA HELICASE BLM"/>
    <property type="match status" value="1"/>
</dbReference>
<dbReference type="GO" id="GO:0005694">
    <property type="term" value="C:chromosome"/>
    <property type="evidence" value="ECO:0007669"/>
    <property type="project" value="TreeGrafter"/>
</dbReference>
<comment type="similarity">
    <text evidence="1">Belongs to the helicase family. RecQ subfamily.</text>
</comment>
<dbReference type="Pfam" id="PF00271">
    <property type="entry name" value="Helicase_C"/>
    <property type="match status" value="1"/>
</dbReference>
<evidence type="ECO:0000256" key="5">
    <source>
        <dbReference type="ARBA" id="ARBA00034617"/>
    </source>
</evidence>
<accession>A0A9P6LRI9</accession>
<keyword evidence="10" id="KW-1185">Reference proteome</keyword>
<keyword evidence="3" id="KW-0413">Isomerase</keyword>
<keyword evidence="2" id="KW-0238">DNA-binding</keyword>
<dbReference type="Proteomes" id="UP000749646">
    <property type="component" value="Unassembled WGS sequence"/>
</dbReference>
<evidence type="ECO:0000313" key="10">
    <source>
        <dbReference type="Proteomes" id="UP000749646"/>
    </source>
</evidence>
<dbReference type="EMBL" id="JAAAHW010011254">
    <property type="protein sequence ID" value="KAF9920452.1"/>
    <property type="molecule type" value="Genomic_DNA"/>
</dbReference>
<dbReference type="Gene3D" id="3.40.50.300">
    <property type="entry name" value="P-loop containing nucleotide triphosphate hydrolases"/>
    <property type="match status" value="1"/>
</dbReference>
<comment type="catalytic activity">
    <reaction evidence="5">
        <text>Couples ATP hydrolysis with the unwinding of duplex DNA by translocating in the 3'-5' direction.</text>
        <dbReference type="EC" id="5.6.2.4"/>
    </reaction>
</comment>
<evidence type="ECO:0000256" key="2">
    <source>
        <dbReference type="ARBA" id="ARBA00023125"/>
    </source>
</evidence>
<dbReference type="GO" id="GO:0005737">
    <property type="term" value="C:cytoplasm"/>
    <property type="evidence" value="ECO:0007669"/>
    <property type="project" value="TreeGrafter"/>
</dbReference>
<evidence type="ECO:0000256" key="7">
    <source>
        <dbReference type="SAM" id="MobiDB-lite"/>
    </source>
</evidence>
<evidence type="ECO:0000256" key="4">
    <source>
        <dbReference type="ARBA" id="ARBA00023242"/>
    </source>
</evidence>
<dbReference type="PROSITE" id="PS51194">
    <property type="entry name" value="HELICASE_CTER"/>
    <property type="match status" value="1"/>
</dbReference>
<sequence>MDFEKSIVYFQTRSEVVEAWIRLREWATNNDKDKITYYHAILSTECKSDIVKRFKSGMIRILLSTEAAGMGCDISDVIRVVQFKCPRDLPSLIQRLGRASRDPTLSGSGILLIPSRLPVVGSVDPDLLAFITSKDCRRKVLNTVFGNEHQLVDNCCDQCNREPELESKGEEANNIPGEKGSPTHTTNEKEI</sequence>
<dbReference type="PANTHER" id="PTHR13710">
    <property type="entry name" value="DNA HELICASE RECQ FAMILY MEMBER"/>
    <property type="match status" value="1"/>
</dbReference>
<comment type="caution">
    <text evidence="9">The sequence shown here is derived from an EMBL/GenBank/DDBJ whole genome shotgun (WGS) entry which is preliminary data.</text>
</comment>
<dbReference type="AlphaFoldDB" id="A0A9P6LRI9"/>
<name>A0A9P6LRI9_9FUNG</name>
<evidence type="ECO:0000256" key="3">
    <source>
        <dbReference type="ARBA" id="ARBA00023235"/>
    </source>
</evidence>
<dbReference type="SUPFAM" id="SSF52540">
    <property type="entry name" value="P-loop containing nucleoside triphosphate hydrolases"/>
    <property type="match status" value="1"/>
</dbReference>
<dbReference type="SMART" id="SM00490">
    <property type="entry name" value="HELICc"/>
    <property type="match status" value="1"/>
</dbReference>
<protein>
    <recommendedName>
        <fullName evidence="6">DNA 3'-5' helicase</fullName>
        <ecNumber evidence="6">5.6.2.4</ecNumber>
    </recommendedName>
</protein>
<keyword evidence="9" id="KW-0547">Nucleotide-binding</keyword>
<dbReference type="InterPro" id="IPR001650">
    <property type="entry name" value="Helicase_C-like"/>
</dbReference>
<dbReference type="GO" id="GO:0043138">
    <property type="term" value="F:3'-5' DNA helicase activity"/>
    <property type="evidence" value="ECO:0007669"/>
    <property type="project" value="UniProtKB-EC"/>
</dbReference>
<evidence type="ECO:0000256" key="6">
    <source>
        <dbReference type="ARBA" id="ARBA00034808"/>
    </source>
</evidence>
<evidence type="ECO:0000256" key="1">
    <source>
        <dbReference type="ARBA" id="ARBA00005446"/>
    </source>
</evidence>
<dbReference type="GO" id="GO:0009378">
    <property type="term" value="F:four-way junction helicase activity"/>
    <property type="evidence" value="ECO:0007669"/>
    <property type="project" value="TreeGrafter"/>
</dbReference>
<gene>
    <name evidence="9" type="primary">RECQL4_2</name>
    <name evidence="9" type="ORF">BGZ65_011245</name>
</gene>